<keyword evidence="4" id="KW-0444">Lipid biosynthesis</keyword>
<evidence type="ECO:0000256" key="18">
    <source>
        <dbReference type="PIRSR" id="PIRSR600829-4"/>
    </source>
</evidence>
<sequence>MKISTDLARFGRGFVYAWNGIRAAVKEERNFRFHLCASVYACAAGRLAGLDATGFALLALCIFAMLGMELMNSAVERAVDKPDTTHWWSAGAAKDMAAGAVMVTALGTICVAVCLFGNPAALTAIWCGVTASPLTVGLWALSLVAAYGFTFRFGNRKEKEENDAANHAE</sequence>
<evidence type="ECO:0000256" key="17">
    <source>
        <dbReference type="PIRSR" id="PIRSR600829-3"/>
    </source>
</evidence>
<dbReference type="InterPro" id="IPR036945">
    <property type="entry name" value="DAGK_sf"/>
</dbReference>
<dbReference type="Gene3D" id="1.10.287.3610">
    <property type="match status" value="1"/>
</dbReference>
<dbReference type="GO" id="GO:0005524">
    <property type="term" value="F:ATP binding"/>
    <property type="evidence" value="ECO:0007669"/>
    <property type="project" value="UniProtKB-KW"/>
</dbReference>
<comment type="caution">
    <text evidence="20">The sequence shown here is derived from an EMBL/GenBank/DDBJ whole genome shotgun (WGS) entry which is preliminary data.</text>
</comment>
<dbReference type="PANTHER" id="PTHR34299">
    <property type="entry name" value="DIACYLGLYCEROL KINASE"/>
    <property type="match status" value="1"/>
</dbReference>
<feature type="binding site" evidence="16">
    <location>
        <position position="69"/>
    </location>
    <ligand>
        <name>substrate</name>
    </ligand>
</feature>
<feature type="binding site" evidence="17">
    <location>
        <position position="9"/>
    </location>
    <ligand>
        <name>ATP</name>
        <dbReference type="ChEBI" id="CHEBI:30616"/>
    </ligand>
</feature>
<keyword evidence="5" id="KW-0808">Transferase</keyword>
<evidence type="ECO:0000256" key="7">
    <source>
        <dbReference type="ARBA" id="ARBA00022741"/>
    </source>
</evidence>
<organism evidence="20 21">
    <name type="scientific">Candidatus Gemmiger avicola</name>
    <dbReference type="NCBI Taxonomy" id="2838605"/>
    <lineage>
        <taxon>Bacteria</taxon>
        <taxon>Bacillati</taxon>
        <taxon>Bacillota</taxon>
        <taxon>Clostridia</taxon>
        <taxon>Eubacteriales</taxon>
        <taxon>Gemmiger</taxon>
    </lineage>
</organism>
<feature type="transmembrane region" description="Helical" evidence="19">
    <location>
        <begin position="96"/>
        <end position="117"/>
    </location>
</feature>
<feature type="binding site" evidence="18">
    <location>
        <position position="76"/>
    </location>
    <ligand>
        <name>a divalent metal cation</name>
        <dbReference type="ChEBI" id="CHEBI:60240"/>
    </ligand>
</feature>
<evidence type="ECO:0000256" key="8">
    <source>
        <dbReference type="ARBA" id="ARBA00022777"/>
    </source>
</evidence>
<evidence type="ECO:0000256" key="5">
    <source>
        <dbReference type="ARBA" id="ARBA00022679"/>
    </source>
</evidence>
<evidence type="ECO:0000256" key="14">
    <source>
        <dbReference type="ARBA" id="ARBA00023264"/>
    </source>
</evidence>
<dbReference type="EMBL" id="DWYG01000149">
    <property type="protein sequence ID" value="HJB42581.1"/>
    <property type="molecule type" value="Genomic_DNA"/>
</dbReference>
<proteinExistence type="inferred from homology"/>
<keyword evidence="3" id="KW-1003">Cell membrane</keyword>
<dbReference type="InterPro" id="IPR000829">
    <property type="entry name" value="DAGK"/>
</dbReference>
<dbReference type="PROSITE" id="PS01069">
    <property type="entry name" value="DAGK_PROKAR"/>
    <property type="match status" value="1"/>
</dbReference>
<keyword evidence="12 19" id="KW-0472">Membrane</keyword>
<evidence type="ECO:0000256" key="12">
    <source>
        <dbReference type="ARBA" id="ARBA00023136"/>
    </source>
</evidence>
<dbReference type="Proteomes" id="UP000886803">
    <property type="component" value="Unassembled WGS sequence"/>
</dbReference>
<evidence type="ECO:0000256" key="16">
    <source>
        <dbReference type="PIRSR" id="PIRSR600829-2"/>
    </source>
</evidence>
<reference evidence="20" key="1">
    <citation type="journal article" date="2021" name="PeerJ">
        <title>Extensive microbial diversity within the chicken gut microbiome revealed by metagenomics and culture.</title>
        <authorList>
            <person name="Gilroy R."/>
            <person name="Ravi A."/>
            <person name="Getino M."/>
            <person name="Pursley I."/>
            <person name="Horton D.L."/>
            <person name="Alikhan N.F."/>
            <person name="Baker D."/>
            <person name="Gharbi K."/>
            <person name="Hall N."/>
            <person name="Watson M."/>
            <person name="Adriaenssens E.M."/>
            <person name="Foster-Nyarko E."/>
            <person name="Jarju S."/>
            <person name="Secka A."/>
            <person name="Antonio M."/>
            <person name="Oren A."/>
            <person name="Chaudhuri R.R."/>
            <person name="La Ragione R."/>
            <person name="Hildebrand F."/>
            <person name="Pallen M.J."/>
        </authorList>
    </citation>
    <scope>NUCLEOTIDE SEQUENCE</scope>
    <source>
        <strain evidence="20">ChiBcec8-13705</strain>
    </source>
</reference>
<evidence type="ECO:0000256" key="3">
    <source>
        <dbReference type="ARBA" id="ARBA00022475"/>
    </source>
</evidence>
<feature type="binding site" evidence="17">
    <location>
        <position position="16"/>
    </location>
    <ligand>
        <name>ATP</name>
        <dbReference type="ChEBI" id="CHEBI:30616"/>
    </ligand>
</feature>
<keyword evidence="8 20" id="KW-0418">Kinase</keyword>
<keyword evidence="6 19" id="KW-0812">Transmembrane</keyword>
<dbReference type="GO" id="GO:0046872">
    <property type="term" value="F:metal ion binding"/>
    <property type="evidence" value="ECO:0007669"/>
    <property type="project" value="UniProtKB-KW"/>
</dbReference>
<evidence type="ECO:0000256" key="13">
    <source>
        <dbReference type="ARBA" id="ARBA00023209"/>
    </source>
</evidence>
<keyword evidence="14" id="KW-1208">Phospholipid metabolism</keyword>
<keyword evidence="11" id="KW-0443">Lipid metabolism</keyword>
<evidence type="ECO:0000256" key="19">
    <source>
        <dbReference type="SAM" id="Phobius"/>
    </source>
</evidence>
<evidence type="ECO:0000256" key="4">
    <source>
        <dbReference type="ARBA" id="ARBA00022516"/>
    </source>
</evidence>
<feature type="binding site" evidence="17">
    <location>
        <position position="76"/>
    </location>
    <ligand>
        <name>ATP</name>
        <dbReference type="ChEBI" id="CHEBI:30616"/>
    </ligand>
</feature>
<keyword evidence="10 19" id="KW-1133">Transmembrane helix</keyword>
<feature type="binding site" evidence="17">
    <location>
        <begin position="94"/>
        <end position="95"/>
    </location>
    <ligand>
        <name>ATP</name>
        <dbReference type="ChEBI" id="CHEBI:30616"/>
    </ligand>
</feature>
<feature type="transmembrane region" description="Helical" evidence="19">
    <location>
        <begin position="123"/>
        <end position="149"/>
    </location>
</feature>
<feature type="active site" description="Proton acceptor" evidence="15">
    <location>
        <position position="69"/>
    </location>
</feature>
<gene>
    <name evidence="20" type="ORF">H9945_08795</name>
</gene>
<evidence type="ECO:0000256" key="9">
    <source>
        <dbReference type="ARBA" id="ARBA00022840"/>
    </source>
</evidence>
<comment type="similarity">
    <text evidence="2">Belongs to the bacterial diacylglycerol kinase family.</text>
</comment>
<keyword evidence="7 17" id="KW-0547">Nucleotide-binding</keyword>
<accession>A0A9D2M715</accession>
<feature type="binding site" evidence="18">
    <location>
        <position position="28"/>
    </location>
    <ligand>
        <name>a divalent metal cation</name>
        <dbReference type="ChEBI" id="CHEBI:60240"/>
    </ligand>
</feature>
<evidence type="ECO:0000256" key="11">
    <source>
        <dbReference type="ARBA" id="ARBA00023098"/>
    </source>
</evidence>
<evidence type="ECO:0000256" key="1">
    <source>
        <dbReference type="ARBA" id="ARBA00004651"/>
    </source>
</evidence>
<keyword evidence="18" id="KW-0460">Magnesium</keyword>
<dbReference type="GO" id="GO:0016301">
    <property type="term" value="F:kinase activity"/>
    <property type="evidence" value="ECO:0007669"/>
    <property type="project" value="UniProtKB-KW"/>
</dbReference>
<feature type="binding site" evidence="16">
    <location>
        <position position="9"/>
    </location>
    <ligand>
        <name>substrate</name>
    </ligand>
</feature>
<evidence type="ECO:0000256" key="15">
    <source>
        <dbReference type="PIRSR" id="PIRSR600829-1"/>
    </source>
</evidence>
<evidence type="ECO:0000256" key="6">
    <source>
        <dbReference type="ARBA" id="ARBA00022692"/>
    </source>
</evidence>
<evidence type="ECO:0000313" key="21">
    <source>
        <dbReference type="Proteomes" id="UP000886803"/>
    </source>
</evidence>
<evidence type="ECO:0000256" key="10">
    <source>
        <dbReference type="ARBA" id="ARBA00022989"/>
    </source>
</evidence>
<name>A0A9D2M715_9FIRM</name>
<reference evidence="20" key="2">
    <citation type="submission" date="2021-04" db="EMBL/GenBank/DDBJ databases">
        <authorList>
            <person name="Gilroy R."/>
        </authorList>
    </citation>
    <scope>NUCLEOTIDE SEQUENCE</scope>
    <source>
        <strain evidence="20">ChiBcec8-13705</strain>
    </source>
</reference>
<evidence type="ECO:0000256" key="2">
    <source>
        <dbReference type="ARBA" id="ARBA00005967"/>
    </source>
</evidence>
<keyword evidence="18" id="KW-0479">Metal-binding</keyword>
<feature type="transmembrane region" description="Helical" evidence="19">
    <location>
        <begin position="55"/>
        <end position="75"/>
    </location>
</feature>
<dbReference type="GO" id="GO:0005886">
    <property type="term" value="C:plasma membrane"/>
    <property type="evidence" value="ECO:0007669"/>
    <property type="project" value="UniProtKB-SubCell"/>
</dbReference>
<dbReference type="PANTHER" id="PTHR34299:SF1">
    <property type="entry name" value="DIACYLGLYCEROL KINASE"/>
    <property type="match status" value="1"/>
</dbReference>
<keyword evidence="9 17" id="KW-0067">ATP-binding</keyword>
<dbReference type="AlphaFoldDB" id="A0A9D2M715"/>
<evidence type="ECO:0000313" key="20">
    <source>
        <dbReference type="EMBL" id="HJB42581.1"/>
    </source>
</evidence>
<dbReference type="InterPro" id="IPR033717">
    <property type="entry name" value="UDPK"/>
</dbReference>
<protein>
    <submittedName>
        <fullName evidence="20">Diacylglycerol kinase family protein</fullName>
    </submittedName>
</protein>
<keyword evidence="13" id="KW-0594">Phospholipid biosynthesis</keyword>
<dbReference type="CDD" id="cd14265">
    <property type="entry name" value="UDPK_IM_like"/>
    <property type="match status" value="1"/>
</dbReference>
<comment type="cofactor">
    <cofactor evidence="18">
        <name>Mg(2+)</name>
        <dbReference type="ChEBI" id="CHEBI:18420"/>
    </cofactor>
    <text evidence="18">Mn(2+), Zn(2+), Cd(2+) and Co(2+) support activity to lesser extents.</text>
</comment>
<feature type="binding site" evidence="17">
    <location>
        <position position="28"/>
    </location>
    <ligand>
        <name>ATP</name>
        <dbReference type="ChEBI" id="CHEBI:30616"/>
    </ligand>
</feature>
<dbReference type="Pfam" id="PF01219">
    <property type="entry name" value="DAGK_prokar"/>
    <property type="match status" value="1"/>
</dbReference>
<dbReference type="GO" id="GO:0008654">
    <property type="term" value="P:phospholipid biosynthetic process"/>
    <property type="evidence" value="ECO:0007669"/>
    <property type="project" value="UniProtKB-KW"/>
</dbReference>
<comment type="subcellular location">
    <subcellularLocation>
        <location evidence="1">Cell membrane</location>
        <topology evidence="1">Multi-pass membrane protein</topology>
    </subcellularLocation>
</comment>